<dbReference type="EMBL" id="LGRX02021645">
    <property type="protein sequence ID" value="KAK3256452.1"/>
    <property type="molecule type" value="Genomic_DNA"/>
</dbReference>
<evidence type="ECO:0000256" key="2">
    <source>
        <dbReference type="ARBA" id="ARBA00005420"/>
    </source>
</evidence>
<evidence type="ECO:0000256" key="1">
    <source>
        <dbReference type="ARBA" id="ARBA00004477"/>
    </source>
</evidence>
<evidence type="ECO:0000256" key="4">
    <source>
        <dbReference type="ARBA" id="ARBA00022679"/>
    </source>
</evidence>
<comment type="subcellular location">
    <subcellularLocation>
        <location evidence="1">Endoplasmic reticulum membrane</location>
        <topology evidence="1">Multi-pass membrane protein</topology>
    </subcellularLocation>
</comment>
<comment type="similarity">
    <text evidence="2">Belongs to the diacylglycerol acyltransferase family.</text>
</comment>
<evidence type="ECO:0000256" key="9">
    <source>
        <dbReference type="ARBA" id="ARBA00023136"/>
    </source>
</evidence>
<name>A0AAE0FB73_9CHLO</name>
<evidence type="ECO:0000256" key="7">
    <source>
        <dbReference type="ARBA" id="ARBA00022989"/>
    </source>
</evidence>
<evidence type="ECO:0000256" key="10">
    <source>
        <dbReference type="ARBA" id="ARBA00023315"/>
    </source>
</evidence>
<evidence type="ECO:0000256" key="8">
    <source>
        <dbReference type="ARBA" id="ARBA00023098"/>
    </source>
</evidence>
<keyword evidence="7 11" id="KW-1133">Transmembrane helix</keyword>
<dbReference type="GO" id="GO:0005789">
    <property type="term" value="C:endoplasmic reticulum membrane"/>
    <property type="evidence" value="ECO:0007669"/>
    <property type="project" value="UniProtKB-SubCell"/>
</dbReference>
<sequence length="142" mass="16369">MAFFKEVRMYAVTLLVFGGTLFIHGYLLIGLLYNLLPFWVWAPATSIYFLDILFGGAQHTRKYEWSAFINSFVTAAPVEYFNMKLLMDPSITLQRDQQYLFSLHPHGILPYGGLFFYALGSPLREKFPWLKVHPCGATVVFM</sequence>
<dbReference type="Pfam" id="PF03982">
    <property type="entry name" value="DAGAT"/>
    <property type="match status" value="1"/>
</dbReference>
<keyword evidence="5 11" id="KW-0812">Transmembrane</keyword>
<feature type="non-terminal residue" evidence="12">
    <location>
        <position position="142"/>
    </location>
</feature>
<evidence type="ECO:0000256" key="5">
    <source>
        <dbReference type="ARBA" id="ARBA00022692"/>
    </source>
</evidence>
<dbReference type="GO" id="GO:0004144">
    <property type="term" value="F:diacylglycerol O-acyltransferase activity"/>
    <property type="evidence" value="ECO:0007669"/>
    <property type="project" value="UniProtKB-ARBA"/>
</dbReference>
<evidence type="ECO:0000313" key="13">
    <source>
        <dbReference type="Proteomes" id="UP001190700"/>
    </source>
</evidence>
<comment type="caution">
    <text evidence="12">The sequence shown here is derived from an EMBL/GenBank/DDBJ whole genome shotgun (WGS) entry which is preliminary data.</text>
</comment>
<evidence type="ECO:0008006" key="14">
    <source>
        <dbReference type="Google" id="ProtNLM"/>
    </source>
</evidence>
<proteinExistence type="inferred from homology"/>
<gene>
    <name evidence="12" type="ORF">CYMTET_34412</name>
</gene>
<organism evidence="12 13">
    <name type="scientific">Cymbomonas tetramitiformis</name>
    <dbReference type="NCBI Taxonomy" id="36881"/>
    <lineage>
        <taxon>Eukaryota</taxon>
        <taxon>Viridiplantae</taxon>
        <taxon>Chlorophyta</taxon>
        <taxon>Pyramimonadophyceae</taxon>
        <taxon>Pyramimonadales</taxon>
        <taxon>Pyramimonadaceae</taxon>
        <taxon>Cymbomonas</taxon>
    </lineage>
</organism>
<feature type="transmembrane region" description="Helical" evidence="11">
    <location>
        <begin position="38"/>
        <end position="57"/>
    </location>
</feature>
<reference evidence="12 13" key="1">
    <citation type="journal article" date="2015" name="Genome Biol. Evol.">
        <title>Comparative Genomics of a Bacterivorous Green Alga Reveals Evolutionary Causalities and Consequences of Phago-Mixotrophic Mode of Nutrition.</title>
        <authorList>
            <person name="Burns J.A."/>
            <person name="Paasch A."/>
            <person name="Narechania A."/>
            <person name="Kim E."/>
        </authorList>
    </citation>
    <scope>NUCLEOTIDE SEQUENCE [LARGE SCALE GENOMIC DNA]</scope>
    <source>
        <strain evidence="12 13">PLY_AMNH</strain>
    </source>
</reference>
<keyword evidence="9 11" id="KW-0472">Membrane</keyword>
<keyword evidence="6" id="KW-0256">Endoplasmic reticulum</keyword>
<protein>
    <recommendedName>
        <fullName evidence="14">Acyltransferase</fullName>
    </recommendedName>
</protein>
<evidence type="ECO:0000313" key="12">
    <source>
        <dbReference type="EMBL" id="KAK3256452.1"/>
    </source>
</evidence>
<evidence type="ECO:0000256" key="3">
    <source>
        <dbReference type="ARBA" id="ARBA00022516"/>
    </source>
</evidence>
<dbReference type="PANTHER" id="PTHR12317">
    <property type="entry name" value="DIACYLGLYCEROL O-ACYLTRANSFERASE"/>
    <property type="match status" value="1"/>
</dbReference>
<dbReference type="InterPro" id="IPR007130">
    <property type="entry name" value="DAGAT"/>
</dbReference>
<keyword evidence="3" id="KW-0444">Lipid biosynthesis</keyword>
<dbReference type="AlphaFoldDB" id="A0AAE0FB73"/>
<keyword evidence="10" id="KW-0012">Acyltransferase</keyword>
<dbReference type="PANTHER" id="PTHR12317:SF63">
    <property type="entry name" value="DIACYLGLYCEROL O-ACYLTRANSFERASE 2"/>
    <property type="match status" value="1"/>
</dbReference>
<dbReference type="GO" id="GO:0019432">
    <property type="term" value="P:triglyceride biosynthetic process"/>
    <property type="evidence" value="ECO:0007669"/>
    <property type="project" value="TreeGrafter"/>
</dbReference>
<accession>A0AAE0FB73</accession>
<dbReference type="Proteomes" id="UP001190700">
    <property type="component" value="Unassembled WGS sequence"/>
</dbReference>
<keyword evidence="8" id="KW-0443">Lipid metabolism</keyword>
<keyword evidence="13" id="KW-1185">Reference proteome</keyword>
<feature type="transmembrane region" description="Helical" evidence="11">
    <location>
        <begin position="12"/>
        <end position="32"/>
    </location>
</feature>
<evidence type="ECO:0000256" key="6">
    <source>
        <dbReference type="ARBA" id="ARBA00022824"/>
    </source>
</evidence>
<evidence type="ECO:0000256" key="11">
    <source>
        <dbReference type="SAM" id="Phobius"/>
    </source>
</evidence>
<keyword evidence="4" id="KW-0808">Transferase</keyword>